<dbReference type="RefSeq" id="WP_249280762.1">
    <property type="nucleotide sequence ID" value="NZ_JACRSS010000005.1"/>
</dbReference>
<feature type="compositionally biased region" description="Basic and acidic residues" evidence="1">
    <location>
        <begin position="40"/>
        <end position="49"/>
    </location>
</feature>
<evidence type="ECO:0000313" key="2">
    <source>
        <dbReference type="EMBL" id="MBC8539150.1"/>
    </source>
</evidence>
<organism evidence="2 3">
    <name type="scientific">Guopingia tenuis</name>
    <dbReference type="NCBI Taxonomy" id="2763656"/>
    <lineage>
        <taxon>Bacteria</taxon>
        <taxon>Bacillati</taxon>
        <taxon>Bacillota</taxon>
        <taxon>Clostridia</taxon>
        <taxon>Christensenellales</taxon>
        <taxon>Christensenellaceae</taxon>
        <taxon>Guopingia</taxon>
    </lineage>
</organism>
<dbReference type="EMBL" id="JACRSS010000005">
    <property type="protein sequence ID" value="MBC8539150.1"/>
    <property type="molecule type" value="Genomic_DNA"/>
</dbReference>
<reference evidence="2" key="1">
    <citation type="submission" date="2020-08" db="EMBL/GenBank/DDBJ databases">
        <title>Genome public.</title>
        <authorList>
            <person name="Liu C."/>
            <person name="Sun Q."/>
        </authorList>
    </citation>
    <scope>NUCLEOTIDE SEQUENCE</scope>
    <source>
        <strain evidence="2">NSJ-63</strain>
    </source>
</reference>
<accession>A0A926HXK3</accession>
<dbReference type="AlphaFoldDB" id="A0A926HXK3"/>
<feature type="region of interest" description="Disordered" evidence="1">
    <location>
        <begin position="25"/>
        <end position="50"/>
    </location>
</feature>
<dbReference type="Proteomes" id="UP000617951">
    <property type="component" value="Unassembled WGS sequence"/>
</dbReference>
<sequence>MKIREKSVDELNLMIYILTKLKKECDGHDTETGDSCRNAQENDHRRETQIPEPITKAILECLHGAKTVLRQHSAEEKRKHKRYLFCTKAPPKEPFVLEKM</sequence>
<protein>
    <submittedName>
        <fullName evidence="2">Uncharacterized protein</fullName>
    </submittedName>
</protein>
<proteinExistence type="predicted"/>
<evidence type="ECO:0000313" key="3">
    <source>
        <dbReference type="Proteomes" id="UP000617951"/>
    </source>
</evidence>
<name>A0A926HXK3_9FIRM</name>
<comment type="caution">
    <text evidence="2">The sequence shown here is derived from an EMBL/GenBank/DDBJ whole genome shotgun (WGS) entry which is preliminary data.</text>
</comment>
<keyword evidence="3" id="KW-1185">Reference proteome</keyword>
<gene>
    <name evidence="2" type="ORF">H8693_09420</name>
</gene>
<evidence type="ECO:0000256" key="1">
    <source>
        <dbReference type="SAM" id="MobiDB-lite"/>
    </source>
</evidence>